<evidence type="ECO:0000313" key="4">
    <source>
        <dbReference type="Proteomes" id="UP000234254"/>
    </source>
</evidence>
<dbReference type="RefSeq" id="XP_024697968.1">
    <property type="nucleotide sequence ID" value="XM_024839900.1"/>
</dbReference>
<dbReference type="InterPro" id="IPR029476">
    <property type="entry name" value="DNase_NucA_NucB"/>
</dbReference>
<dbReference type="VEuPathDB" id="FungiDB:P168DRAFT_315382"/>
<organism evidence="3 4">
    <name type="scientific">Aspergillus campestris (strain IBT 28561)</name>
    <dbReference type="NCBI Taxonomy" id="1392248"/>
    <lineage>
        <taxon>Eukaryota</taxon>
        <taxon>Fungi</taxon>
        <taxon>Dikarya</taxon>
        <taxon>Ascomycota</taxon>
        <taxon>Pezizomycotina</taxon>
        <taxon>Eurotiomycetes</taxon>
        <taxon>Eurotiomycetidae</taxon>
        <taxon>Eurotiales</taxon>
        <taxon>Aspergillaceae</taxon>
        <taxon>Aspergillus</taxon>
        <taxon>Aspergillus subgen. Circumdati</taxon>
    </lineage>
</organism>
<reference evidence="3" key="1">
    <citation type="submission" date="2016-12" db="EMBL/GenBank/DDBJ databases">
        <title>The genomes of Aspergillus section Nigri reveals drivers in fungal speciation.</title>
        <authorList>
            <consortium name="DOE Joint Genome Institute"/>
            <person name="Vesth T.C."/>
            <person name="Nybo J."/>
            <person name="Theobald S."/>
            <person name="Brandl J."/>
            <person name="Frisvad J.C."/>
            <person name="Nielsen K.F."/>
            <person name="Lyhne E.K."/>
            <person name="Kogle M.E."/>
            <person name="Kuo A."/>
            <person name="Riley R."/>
            <person name="Clum A."/>
            <person name="Nolan M."/>
            <person name="Lipzen A."/>
            <person name="Salamov A."/>
            <person name="Henrissat B."/>
            <person name="Wiebenga A."/>
            <person name="De vries R.P."/>
            <person name="Grigoriev I.V."/>
            <person name="Mortensen U.H."/>
            <person name="Andersen M.R."/>
            <person name="Baker S.E."/>
        </authorList>
    </citation>
    <scope>NUCLEOTIDE SEQUENCE</scope>
    <source>
        <strain evidence="3">IBT 28561</strain>
    </source>
</reference>
<dbReference type="GeneID" id="36547424"/>
<dbReference type="EMBL" id="MSFM01000001">
    <property type="protein sequence ID" value="PKY09374.1"/>
    <property type="molecule type" value="Genomic_DNA"/>
</dbReference>
<proteinExistence type="predicted"/>
<feature type="signal peptide" evidence="1">
    <location>
        <begin position="1"/>
        <end position="21"/>
    </location>
</feature>
<keyword evidence="4" id="KW-1185">Reference proteome</keyword>
<gene>
    <name evidence="3" type="ORF">P168DRAFT_315382</name>
</gene>
<keyword evidence="1" id="KW-0732">Signal</keyword>
<sequence>MRLNAFPVVLAILAFLCSVQAQDTTNGSASDYELVRADEMELAMGNDSISLDPFDDPLEKRQRGMSECPPSLQTARGQLLYHGLLLLPGKEPLLPCRRDVFQLAEVLPEIMLPAERHLWRRWILFDSTMELSNKDPDEHQYPHELLENHHDASTSTEPECTVEPTANVRRTWSEGLTDVFQGSEHQPEKRQRPFPKTCTTECHASGQRLPVVEFTPVRGETDELVKSMCSGMNGWYKRQKSGIDGRHDIWTDLAKGEDVLTYGGPAKKNPDAADRRKDVQCKKFYKSECEALGKRRGVAMECDEYPPAMSLEGGGLATRMCVPAKQNSRTQGPQFRLFVTTCGLKRGDKFLVRLKGGCSRYNFPARREDATHTIAIADEDATFRDPNDDGSLTYVAVGLGDLEVGHYEIDAKFNGTVREAVVLNQYGDEYASLDSPSESAKISFDVTDDYYQPAALVAYTEHPVEVSYNGTVQPSNKAEASAPSDIPSSAMALEGSIVYTLAITLTLGLLRQLL</sequence>
<evidence type="ECO:0000313" key="3">
    <source>
        <dbReference type="EMBL" id="PKY09374.1"/>
    </source>
</evidence>
<evidence type="ECO:0000256" key="1">
    <source>
        <dbReference type="SAM" id="SignalP"/>
    </source>
</evidence>
<dbReference type="Pfam" id="PF14040">
    <property type="entry name" value="DNase_NucA_NucB"/>
    <property type="match status" value="1"/>
</dbReference>
<dbReference type="Proteomes" id="UP000234254">
    <property type="component" value="Unassembled WGS sequence"/>
</dbReference>
<protein>
    <recommendedName>
        <fullName evidence="2">Deoxyribonuclease NucA/NucB domain-containing protein</fullName>
    </recommendedName>
</protein>
<name>A0A2I1DHL9_ASPC2</name>
<evidence type="ECO:0000259" key="2">
    <source>
        <dbReference type="Pfam" id="PF14040"/>
    </source>
</evidence>
<accession>A0A2I1DHL9</accession>
<dbReference type="OrthoDB" id="4440199at2759"/>
<feature type="domain" description="Deoxyribonuclease NucA/NucB" evidence="2">
    <location>
        <begin position="259"/>
        <end position="352"/>
    </location>
</feature>
<feature type="chain" id="PRO_5014172438" description="Deoxyribonuclease NucA/NucB domain-containing protein" evidence="1">
    <location>
        <begin position="22"/>
        <end position="514"/>
    </location>
</feature>
<comment type="caution">
    <text evidence="3">The sequence shown here is derived from an EMBL/GenBank/DDBJ whole genome shotgun (WGS) entry which is preliminary data.</text>
</comment>
<dbReference type="AlphaFoldDB" id="A0A2I1DHL9"/>